<proteinExistence type="predicted"/>
<accession>A0A5R8MH56</accession>
<dbReference type="GO" id="GO:0015288">
    <property type="term" value="F:porin activity"/>
    <property type="evidence" value="ECO:0007669"/>
    <property type="project" value="InterPro"/>
</dbReference>
<dbReference type="GO" id="GO:0034220">
    <property type="term" value="P:monoatomic ion transmembrane transport"/>
    <property type="evidence" value="ECO:0007669"/>
    <property type="project" value="InterPro"/>
</dbReference>
<comment type="caution">
    <text evidence="5">The sequence shown here is derived from an EMBL/GenBank/DDBJ whole genome shotgun (WGS) entry which is preliminary data.</text>
</comment>
<dbReference type="PANTHER" id="PTHR34501">
    <property type="entry name" value="PROTEIN YDDL-RELATED"/>
    <property type="match status" value="1"/>
</dbReference>
<protein>
    <submittedName>
        <fullName evidence="5">Porin</fullName>
    </submittedName>
</protein>
<dbReference type="Gene3D" id="2.40.160.10">
    <property type="entry name" value="Porin"/>
    <property type="match status" value="1"/>
</dbReference>
<dbReference type="InterPro" id="IPR033900">
    <property type="entry name" value="Gram_neg_porin_domain"/>
</dbReference>
<dbReference type="EMBL" id="VBUI01000012">
    <property type="protein sequence ID" value="TLF50543.1"/>
    <property type="molecule type" value="Genomic_DNA"/>
</dbReference>
<dbReference type="Proteomes" id="UP000306973">
    <property type="component" value="Unassembled WGS sequence"/>
</dbReference>
<dbReference type="SUPFAM" id="SSF56935">
    <property type="entry name" value="Porins"/>
    <property type="match status" value="1"/>
</dbReference>
<dbReference type="GO" id="GO:0009279">
    <property type="term" value="C:cell outer membrane"/>
    <property type="evidence" value="ECO:0007669"/>
    <property type="project" value="UniProtKB-SubCell"/>
</dbReference>
<organism evidence="5 6">
    <name type="scientific">Halomonas urmiana</name>
    <dbReference type="NCBI Taxonomy" id="490901"/>
    <lineage>
        <taxon>Bacteria</taxon>
        <taxon>Pseudomonadati</taxon>
        <taxon>Pseudomonadota</taxon>
        <taxon>Gammaproteobacteria</taxon>
        <taxon>Oceanospirillales</taxon>
        <taxon>Halomonadaceae</taxon>
        <taxon>Halomonas</taxon>
    </lineage>
</organism>
<reference evidence="5 6" key="1">
    <citation type="journal article" date="2007" name="Int. J. Syst. Evol. Microbiol.">
        <title>Halomonas saccharevitans sp. nov., Halomonas arcis sp. nov. and Halomonas subterranea sp. nov., halophilic bacteria isolated from hypersaline environments of China.</title>
        <authorList>
            <person name="Xu X.W."/>
            <person name="Wu Y.H."/>
            <person name="Zhou Z."/>
            <person name="Wang C.S."/>
            <person name="Zhou Y.G."/>
            <person name="Zhang H.B."/>
            <person name="Wang Y."/>
            <person name="Wu M."/>
        </authorList>
    </citation>
    <scope>NUCLEOTIDE SEQUENCE [LARGE SCALE GENOMIC DNA]</scope>
    <source>
        <strain evidence="5 6">TBZ3</strain>
    </source>
</reference>
<sequence>MNAQSQIKGHIMHFKVPALALGLLTPFCLSSAQAFDLYTDADTSLSFDGRVQFRYNTYQDDSHRWDGDSRWALVATQAINDELDFLAKGEWSVYATEDDYDDDQHVTQRLLYAGLDHDRYGELTVGKLWGVVYDVGWWTDMGRKFGSRAFGVYNFDDWGQVSGAGRADNAVAWRQSFGDWKLGLQYQGRRGDKELAFGVEADLTEGIGASLRRPVGENLEAGVAYIQNTYEDVTPGSGVSDGDKGRLWLAGIKYATDHIHAAMHVGYSQDWEIAPNGQFYDALGIQAYSYYHFANGLRPNVNFNWLDDTGEDSEGYRRLTYSFGLEYHFIRDRFLVWSDYQINHGSNGWDSQERHYGDADSEWALGIRYDF</sequence>
<evidence type="ECO:0000256" key="1">
    <source>
        <dbReference type="ARBA" id="ARBA00004571"/>
    </source>
</evidence>
<keyword evidence="2 4" id="KW-0732">Signal</keyword>
<dbReference type="InterPro" id="IPR023614">
    <property type="entry name" value="Porin_dom_sf"/>
</dbReference>
<evidence type="ECO:0000256" key="3">
    <source>
        <dbReference type="ARBA" id="ARBA00023136"/>
    </source>
</evidence>
<comment type="subcellular location">
    <subcellularLocation>
        <location evidence="1">Cell outer membrane</location>
        <topology evidence="1">Multi-pass membrane protein</topology>
    </subcellularLocation>
</comment>
<feature type="chain" id="PRO_5024357107" evidence="4">
    <location>
        <begin position="35"/>
        <end position="371"/>
    </location>
</feature>
<feature type="signal peptide" evidence="4">
    <location>
        <begin position="1"/>
        <end position="34"/>
    </location>
</feature>
<evidence type="ECO:0000313" key="5">
    <source>
        <dbReference type="EMBL" id="TLF50543.1"/>
    </source>
</evidence>
<dbReference type="PANTHER" id="PTHR34501:SF2">
    <property type="entry name" value="OUTER MEMBRANE PORIN F-RELATED"/>
    <property type="match status" value="1"/>
</dbReference>
<keyword evidence="3" id="KW-0472">Membrane</keyword>
<dbReference type="AlphaFoldDB" id="A0A5R8MH56"/>
<evidence type="ECO:0000256" key="2">
    <source>
        <dbReference type="ARBA" id="ARBA00022729"/>
    </source>
</evidence>
<gene>
    <name evidence="5" type="ORF">FEI13_08920</name>
</gene>
<keyword evidence="6" id="KW-1185">Reference proteome</keyword>
<dbReference type="CDD" id="cd00342">
    <property type="entry name" value="gram_neg_porins"/>
    <property type="match status" value="1"/>
</dbReference>
<evidence type="ECO:0000256" key="4">
    <source>
        <dbReference type="SAM" id="SignalP"/>
    </source>
</evidence>
<dbReference type="InterPro" id="IPR050298">
    <property type="entry name" value="Gram-neg_bact_OMP"/>
</dbReference>
<dbReference type="Pfam" id="PF00267">
    <property type="entry name" value="Porin_1"/>
    <property type="match status" value="1"/>
</dbReference>
<evidence type="ECO:0000313" key="6">
    <source>
        <dbReference type="Proteomes" id="UP000306973"/>
    </source>
</evidence>
<dbReference type="InterPro" id="IPR001702">
    <property type="entry name" value="Porin_Gram-ve"/>
</dbReference>
<name>A0A5R8MH56_9GAMM</name>